<dbReference type="PANTHER" id="PTHR38795">
    <property type="entry name" value="DUF6604 DOMAIN-CONTAINING PROTEIN"/>
    <property type="match status" value="1"/>
</dbReference>
<dbReference type="Proteomes" id="UP000268823">
    <property type="component" value="Unassembled WGS sequence"/>
</dbReference>
<dbReference type="OrthoDB" id="5339038at2759"/>
<dbReference type="InterPro" id="IPR016864">
    <property type="entry name" value="UCP028035"/>
</dbReference>
<gene>
    <name evidence="3" type="ORF">D0861_07404</name>
</gene>
<dbReference type="PIRSF" id="PIRSF028035">
    <property type="entry name" value="UCP028035"/>
    <property type="match status" value="1"/>
</dbReference>
<dbReference type="VEuPathDB" id="FungiDB:BTJ68_15061"/>
<dbReference type="Pfam" id="PF20253">
    <property type="entry name" value="DUF6604"/>
    <property type="match status" value="1"/>
</dbReference>
<dbReference type="AlphaFoldDB" id="A0A3M7F475"/>
<accession>A0A3M7F475</accession>
<feature type="domain" description="DUF6604" evidence="2">
    <location>
        <begin position="54"/>
        <end position="343"/>
    </location>
</feature>
<sequence>MSSSMPFDGWSVVARLEKPAQGALASHPNQGQALLKALKATILPMAGRNNLYLTYKKDTSRLLYWVINTSNGIIESGKCTAKDEPLQVNTTGRSTVAEIVAMARLIARHLDPIPSAIFKLFKAVIKARSITASAFERIVSEKPDPEIERANATHKHFIDALTQAFHALGGRSWDSGRTLFPDFEDEVKDEDVTTLQNQFSSLSLGKVEEGDVDGDDGDEDDDALHAHIPPAKQHSRPRKKKSAKGKKGKRNQKAKAKATSGPAAAPPLSDLPIESYRIIEDQDGLVSDYLMAVYAVVQEWMELRSYTQDLWHEVAYEGLNGAVAASLTNIAVAMVKQTCIAVFAEFPGHESYETIMQTITRGDIERAQQQFSLDLYRMMDSGRPEKVRHTYLDAKESFWVHTYNDLLAFIADFQKNRGKPTKAMQAQLNQWDPNRDLQRATNDERIQWRRLYTINWLYDLVNVFSSIVVQRNTMKGERHALENVDWSPSGPWNHHRRLFGLNEFAGDITSFAMQKQTTDIKGKIQPHHVFQLQCIVDSFMVSRGWTVKPFWGHVVKAPPRHFFPRRDVDFFLDREVKRFGPDNNQGPGVLQSIDILEQMLEKDATEQRGSTKHVLARTLFGEIKFDFVNWLGESKYMYGLNTIAPSRFSKYNANGLWEYSPLLCGAGLVEGIILIQRLSMLMWDEMPEPTLLLHMQNMLVKKGFLARGIGLYDSLEQLLPGTFFQDKVPDGNSLETLNQRVSQGQGQSAFLHRRRRAEAQKEGSDVHRLLDLNFNRFFTVKSELMKHFDAGWVPHRIPDREVKIPSLLYAARLNQTERIVDPATGDEKLKDTELVQRSRAEGHPEEFLLQMSSVSLDSPEPAREDIEAIRNMSSSLKDDIPAPGPPPPDPYALQDKTRRRSNPQGSVLLDLLRADIFSDVCGQHPLSALNLIWITVHMVVLFSTIEDKFRTAQDPLWKEIYERRSTQPRDQKRVRLVVAAMASEDPRALKTLADAFEKTRTGIMHHIWWPELRVEESGIREKREGEGEGDVPSDCSVM</sequence>
<feature type="region of interest" description="Disordered" evidence="1">
    <location>
        <begin position="1019"/>
        <end position="1038"/>
    </location>
</feature>
<dbReference type="PANTHER" id="PTHR38795:SF1">
    <property type="entry name" value="DUF6604 DOMAIN-CONTAINING PROTEIN"/>
    <property type="match status" value="1"/>
</dbReference>
<name>A0A3M7F475_HORWE</name>
<evidence type="ECO:0000256" key="1">
    <source>
        <dbReference type="SAM" id="MobiDB-lite"/>
    </source>
</evidence>
<evidence type="ECO:0000313" key="3">
    <source>
        <dbReference type="EMBL" id="RMY83467.1"/>
    </source>
</evidence>
<feature type="region of interest" description="Disordered" evidence="1">
    <location>
        <begin position="206"/>
        <end position="266"/>
    </location>
</feature>
<evidence type="ECO:0000313" key="4">
    <source>
        <dbReference type="Proteomes" id="UP000268823"/>
    </source>
</evidence>
<organism evidence="3 4">
    <name type="scientific">Hortaea werneckii</name>
    <name type="common">Black yeast</name>
    <name type="synonym">Cladosporium werneckii</name>
    <dbReference type="NCBI Taxonomy" id="91943"/>
    <lineage>
        <taxon>Eukaryota</taxon>
        <taxon>Fungi</taxon>
        <taxon>Dikarya</taxon>
        <taxon>Ascomycota</taxon>
        <taxon>Pezizomycotina</taxon>
        <taxon>Dothideomycetes</taxon>
        <taxon>Dothideomycetidae</taxon>
        <taxon>Mycosphaerellales</taxon>
        <taxon>Teratosphaeriaceae</taxon>
        <taxon>Hortaea</taxon>
    </lineage>
</organism>
<proteinExistence type="predicted"/>
<feature type="compositionally biased region" description="Acidic residues" evidence="1">
    <location>
        <begin position="210"/>
        <end position="222"/>
    </location>
</feature>
<comment type="caution">
    <text evidence="3">The sequence shown here is derived from an EMBL/GenBank/DDBJ whole genome shotgun (WGS) entry which is preliminary data.</text>
</comment>
<reference evidence="3 4" key="1">
    <citation type="journal article" date="2018" name="BMC Genomics">
        <title>Genomic evidence for intraspecific hybridization in a clonal and extremely halotolerant yeast.</title>
        <authorList>
            <person name="Gostincar C."/>
            <person name="Stajich J.E."/>
            <person name="Zupancic J."/>
            <person name="Zalar P."/>
            <person name="Gunde-Cimerman N."/>
        </authorList>
    </citation>
    <scope>NUCLEOTIDE SEQUENCE [LARGE SCALE GENOMIC DNA]</scope>
    <source>
        <strain evidence="3 4">EXF-2788</strain>
    </source>
</reference>
<feature type="compositionally biased region" description="Low complexity" evidence="1">
    <location>
        <begin position="257"/>
        <end position="266"/>
    </location>
</feature>
<protein>
    <recommendedName>
        <fullName evidence="2">DUF6604 domain-containing protein</fullName>
    </recommendedName>
</protein>
<dbReference type="VEuPathDB" id="FungiDB:BTJ68_15062"/>
<feature type="region of interest" description="Disordered" evidence="1">
    <location>
        <begin position="875"/>
        <end position="900"/>
    </location>
</feature>
<dbReference type="EMBL" id="QWIR01000180">
    <property type="protein sequence ID" value="RMY83467.1"/>
    <property type="molecule type" value="Genomic_DNA"/>
</dbReference>
<evidence type="ECO:0000259" key="2">
    <source>
        <dbReference type="Pfam" id="PF20253"/>
    </source>
</evidence>
<feature type="compositionally biased region" description="Basic residues" evidence="1">
    <location>
        <begin position="233"/>
        <end position="256"/>
    </location>
</feature>
<dbReference type="VEuPathDB" id="FungiDB:BTJ68_15063"/>
<dbReference type="InterPro" id="IPR046539">
    <property type="entry name" value="DUF6604"/>
</dbReference>